<dbReference type="RefSeq" id="WP_188777001.1">
    <property type="nucleotide sequence ID" value="NZ_BMMB01000008.1"/>
</dbReference>
<gene>
    <name evidence="1" type="ORF">JOC58_001703</name>
</gene>
<organism evidence="1 2">
    <name type="scientific">Paenibacillus hunanensis</name>
    <dbReference type="NCBI Taxonomy" id="539262"/>
    <lineage>
        <taxon>Bacteria</taxon>
        <taxon>Bacillati</taxon>
        <taxon>Bacillota</taxon>
        <taxon>Bacilli</taxon>
        <taxon>Bacillales</taxon>
        <taxon>Paenibacillaceae</taxon>
        <taxon>Paenibacillus</taxon>
    </lineage>
</organism>
<sequence>MMIELIEEIRHGAMAETLSKTDATLADCKAAILRMNGTDRSLVSMRQGELTVLVGGGVGQYIVTAEDHISIRNLLQQRPEQDEADTIDVTVGGQAVDYPAYYVVNVEMVWAAILECLAVNEASERKELEWEEMRK</sequence>
<proteinExistence type="predicted"/>
<comment type="caution">
    <text evidence="1">The sequence shown here is derived from an EMBL/GenBank/DDBJ whole genome shotgun (WGS) entry which is preliminary data.</text>
</comment>
<evidence type="ECO:0000313" key="1">
    <source>
        <dbReference type="EMBL" id="MDR6243810.1"/>
    </source>
</evidence>
<accession>A0ABU1IX18</accession>
<keyword evidence="2" id="KW-1185">Reference proteome</keyword>
<dbReference type="EMBL" id="JAVDQH010000005">
    <property type="protein sequence ID" value="MDR6243810.1"/>
    <property type="molecule type" value="Genomic_DNA"/>
</dbReference>
<reference evidence="1 2" key="1">
    <citation type="submission" date="2023-07" db="EMBL/GenBank/DDBJ databases">
        <title>Genomic Encyclopedia of Type Strains, Phase IV (KMG-IV): sequencing the most valuable type-strain genomes for metagenomic binning, comparative biology and taxonomic classification.</title>
        <authorList>
            <person name="Goeker M."/>
        </authorList>
    </citation>
    <scope>NUCLEOTIDE SEQUENCE [LARGE SCALE GENOMIC DNA]</scope>
    <source>
        <strain evidence="1 2">DSM 22170</strain>
    </source>
</reference>
<protein>
    <submittedName>
        <fullName evidence="1">Uncharacterized protein</fullName>
    </submittedName>
</protein>
<name>A0ABU1IX18_9BACL</name>
<evidence type="ECO:0000313" key="2">
    <source>
        <dbReference type="Proteomes" id="UP001185028"/>
    </source>
</evidence>
<dbReference type="Proteomes" id="UP001185028">
    <property type="component" value="Unassembled WGS sequence"/>
</dbReference>